<dbReference type="EMBL" id="ML996088">
    <property type="protein sequence ID" value="KAF2151108.1"/>
    <property type="molecule type" value="Genomic_DNA"/>
</dbReference>
<dbReference type="OrthoDB" id="3886018at2759"/>
<dbReference type="Gene3D" id="3.80.10.10">
    <property type="entry name" value="Ribonuclease Inhibitor"/>
    <property type="match status" value="1"/>
</dbReference>
<evidence type="ECO:0000313" key="2">
    <source>
        <dbReference type="Proteomes" id="UP000799439"/>
    </source>
</evidence>
<dbReference type="Proteomes" id="UP000799439">
    <property type="component" value="Unassembled WGS sequence"/>
</dbReference>
<organism evidence="1 2">
    <name type="scientific">Myriangium duriaei CBS 260.36</name>
    <dbReference type="NCBI Taxonomy" id="1168546"/>
    <lineage>
        <taxon>Eukaryota</taxon>
        <taxon>Fungi</taxon>
        <taxon>Dikarya</taxon>
        <taxon>Ascomycota</taxon>
        <taxon>Pezizomycotina</taxon>
        <taxon>Dothideomycetes</taxon>
        <taxon>Dothideomycetidae</taxon>
        <taxon>Myriangiales</taxon>
        <taxon>Myriangiaceae</taxon>
        <taxon>Myriangium</taxon>
    </lineage>
</organism>
<dbReference type="InterPro" id="IPR032675">
    <property type="entry name" value="LRR_dom_sf"/>
</dbReference>
<dbReference type="SUPFAM" id="SSF52047">
    <property type="entry name" value="RNI-like"/>
    <property type="match status" value="1"/>
</dbReference>
<evidence type="ECO:0008006" key="3">
    <source>
        <dbReference type="Google" id="ProtNLM"/>
    </source>
</evidence>
<protein>
    <recommendedName>
        <fullName evidence="3">F-box domain-containing protein</fullName>
    </recommendedName>
</protein>
<gene>
    <name evidence="1" type="ORF">K461DRAFT_279893</name>
</gene>
<name>A0A9P4MFF5_9PEZI</name>
<comment type="caution">
    <text evidence="1">The sequence shown here is derived from an EMBL/GenBank/DDBJ whole genome shotgun (WGS) entry which is preliminary data.</text>
</comment>
<sequence>MPHSSLSTLPSAVFDAITIKLDLQDLRNLRLTAKDIAAKTTQGCFGSFLENKTITLDSVEQLSEFEYMTEAKQMGCLLRRLTLKYTLPNRKHNANEETLQTHAHRLGRALKNLQSNSGHPCLECVTLACEVLEPSPGRGLIPARRTAGDWEPTWHSAKSLFLVTCLALQSSGLAIRKFDIFGSVQFCSLAYDQLTTALDVTDITVSIEHLERLSLSLSNPVLEANNRDEVADEEKNTQLNVTARALAEDVSRLLRKCPRLEEWELHWFQLSSPHTEAQKCTQCFFDHIVIKLPRLKALSLKGIHTSQAALLAFFAHVPLLSTLVLEGVRLEEGGFRGVFDYVRTRLRYLHFDNLWEKDQRRDRLVHFDIPGEPHFPSDLYDCGPNQISRQGKAVRQVIKYHLAMGMPMSSPQYTVWLAKRRMKFGPL</sequence>
<evidence type="ECO:0000313" key="1">
    <source>
        <dbReference type="EMBL" id="KAF2151108.1"/>
    </source>
</evidence>
<proteinExistence type="predicted"/>
<dbReference type="AlphaFoldDB" id="A0A9P4MFF5"/>
<keyword evidence="2" id="KW-1185">Reference proteome</keyword>
<accession>A0A9P4MFF5</accession>
<reference evidence="1" key="1">
    <citation type="journal article" date="2020" name="Stud. Mycol.">
        <title>101 Dothideomycetes genomes: a test case for predicting lifestyles and emergence of pathogens.</title>
        <authorList>
            <person name="Haridas S."/>
            <person name="Albert R."/>
            <person name="Binder M."/>
            <person name="Bloem J."/>
            <person name="Labutti K."/>
            <person name="Salamov A."/>
            <person name="Andreopoulos B."/>
            <person name="Baker S."/>
            <person name="Barry K."/>
            <person name="Bills G."/>
            <person name="Bluhm B."/>
            <person name="Cannon C."/>
            <person name="Castanera R."/>
            <person name="Culley D."/>
            <person name="Daum C."/>
            <person name="Ezra D."/>
            <person name="Gonzalez J."/>
            <person name="Henrissat B."/>
            <person name="Kuo A."/>
            <person name="Liang C."/>
            <person name="Lipzen A."/>
            <person name="Lutzoni F."/>
            <person name="Magnuson J."/>
            <person name="Mondo S."/>
            <person name="Nolan M."/>
            <person name="Ohm R."/>
            <person name="Pangilinan J."/>
            <person name="Park H.-J."/>
            <person name="Ramirez L."/>
            <person name="Alfaro M."/>
            <person name="Sun H."/>
            <person name="Tritt A."/>
            <person name="Yoshinaga Y."/>
            <person name="Zwiers L.-H."/>
            <person name="Turgeon B."/>
            <person name="Goodwin S."/>
            <person name="Spatafora J."/>
            <person name="Crous P."/>
            <person name="Grigoriev I."/>
        </authorList>
    </citation>
    <scope>NUCLEOTIDE SEQUENCE</scope>
    <source>
        <strain evidence="1">CBS 260.36</strain>
    </source>
</reference>